<evidence type="ECO:0000313" key="3">
    <source>
        <dbReference type="EMBL" id="KAG0314069.1"/>
    </source>
</evidence>
<keyword evidence="2" id="KW-1133">Transmembrane helix</keyword>
<evidence type="ECO:0000256" key="1">
    <source>
        <dbReference type="SAM" id="MobiDB-lite"/>
    </source>
</evidence>
<evidence type="ECO:0000256" key="2">
    <source>
        <dbReference type="SAM" id="Phobius"/>
    </source>
</evidence>
<reference evidence="3" key="1">
    <citation type="journal article" date="2020" name="Fungal Divers.">
        <title>Resolving the Mortierellaceae phylogeny through synthesis of multi-gene phylogenetics and phylogenomics.</title>
        <authorList>
            <person name="Vandepol N."/>
            <person name="Liber J."/>
            <person name="Desiro A."/>
            <person name="Na H."/>
            <person name="Kennedy M."/>
            <person name="Barry K."/>
            <person name="Grigoriev I.V."/>
            <person name="Miller A.N."/>
            <person name="O'Donnell K."/>
            <person name="Stajich J.E."/>
            <person name="Bonito G."/>
        </authorList>
    </citation>
    <scope>NUCLEOTIDE SEQUENCE</scope>
    <source>
        <strain evidence="3">REB-010B</strain>
    </source>
</reference>
<comment type="caution">
    <text evidence="3">The sequence shown here is derived from an EMBL/GenBank/DDBJ whole genome shotgun (WGS) entry which is preliminary data.</text>
</comment>
<dbReference type="EMBL" id="JAAAIP010000646">
    <property type="protein sequence ID" value="KAG0314069.1"/>
    <property type="molecule type" value="Genomic_DNA"/>
</dbReference>
<organism evidence="3 4">
    <name type="scientific">Dissophora globulifera</name>
    <dbReference type="NCBI Taxonomy" id="979702"/>
    <lineage>
        <taxon>Eukaryota</taxon>
        <taxon>Fungi</taxon>
        <taxon>Fungi incertae sedis</taxon>
        <taxon>Mucoromycota</taxon>
        <taxon>Mortierellomycotina</taxon>
        <taxon>Mortierellomycetes</taxon>
        <taxon>Mortierellales</taxon>
        <taxon>Mortierellaceae</taxon>
        <taxon>Dissophora</taxon>
    </lineage>
</organism>
<feature type="region of interest" description="Disordered" evidence="1">
    <location>
        <begin position="211"/>
        <end position="251"/>
    </location>
</feature>
<evidence type="ECO:0000313" key="4">
    <source>
        <dbReference type="Proteomes" id="UP000738325"/>
    </source>
</evidence>
<feature type="region of interest" description="Disordered" evidence="1">
    <location>
        <begin position="338"/>
        <end position="412"/>
    </location>
</feature>
<protein>
    <recommendedName>
        <fullName evidence="5">EB domain-containing protein</fullName>
    </recommendedName>
</protein>
<keyword evidence="2" id="KW-0472">Membrane</keyword>
<proteinExistence type="predicted"/>
<name>A0A9P6R8B9_9FUNG</name>
<sequence>MVQLTLPLLDNTDNESDNSTLPYCDPSQSIYDQRSCIKDSLFCSDDNPCPSHISCVDRVCQCQPNTNSFITLIPQPVKMYAIGCNFDTQRVFDTPCRDYEYSVPSRDNQTTVCLLNYCSTQVPCYAGSCDNSRNVCVNITSTAPGRPLPPPNGNAVISLGDDPFGTHTTGLSPVLIILMAAGGVVALGIVGCIIKTALRWSRGSVEWASSGSKQGAENIRDEKTRAIDHKDSKEESVSAMQRKPSRFTGAHYVPSPLLTPVELPLTSLSSRAASNDISPFSTPFLSPYAAPLNQSQLSNSSIALNPFMQRPEETNSNSRQSTIDHSDDGSIESIAIESSERNESLQSPRQDVSTPDINIRGVSRSMTTSGGPGLARETAPLRKSMSIQHIGSRPAPPPPSAHSQSFSSATPL</sequence>
<accession>A0A9P6R8B9</accession>
<feature type="compositionally biased region" description="Basic and acidic residues" evidence="1">
    <location>
        <begin position="218"/>
        <end position="236"/>
    </location>
</feature>
<evidence type="ECO:0008006" key="5">
    <source>
        <dbReference type="Google" id="ProtNLM"/>
    </source>
</evidence>
<dbReference type="Proteomes" id="UP000738325">
    <property type="component" value="Unassembled WGS sequence"/>
</dbReference>
<keyword evidence="2" id="KW-0812">Transmembrane</keyword>
<dbReference type="AlphaFoldDB" id="A0A9P6R8B9"/>
<feature type="transmembrane region" description="Helical" evidence="2">
    <location>
        <begin position="174"/>
        <end position="194"/>
    </location>
</feature>
<feature type="compositionally biased region" description="Low complexity" evidence="1">
    <location>
        <begin position="401"/>
        <end position="412"/>
    </location>
</feature>
<keyword evidence="4" id="KW-1185">Reference proteome</keyword>
<dbReference type="OrthoDB" id="2412405at2759"/>
<gene>
    <name evidence="3" type="ORF">BGZ99_008383</name>
</gene>
<feature type="compositionally biased region" description="Polar residues" evidence="1">
    <location>
        <begin position="345"/>
        <end position="356"/>
    </location>
</feature>